<organism evidence="3 4">
    <name type="scientific">Paenibacillus woosongensis</name>
    <dbReference type="NCBI Taxonomy" id="307580"/>
    <lineage>
        <taxon>Bacteria</taxon>
        <taxon>Bacillati</taxon>
        <taxon>Bacillota</taxon>
        <taxon>Bacilli</taxon>
        <taxon>Bacillales</taxon>
        <taxon>Paenibacillaceae</taxon>
        <taxon>Paenibacillus</taxon>
    </lineage>
</organism>
<dbReference type="InterPro" id="IPR035413">
    <property type="entry name" value="Terminase_L_C"/>
</dbReference>
<sequence length="417" mass="48251">MKLKIDPVVFNEIYLKHQLRNQNRYQIYYGGSSSGKSYSLAQRTVLDVMKGRNYLIVRNTQNTIKRSVFNEVTKAISSFKLSEYFTVNKTDFVITCNWNNKQILFAGLDDPEKIKSITPIEGVITDVWVEEATECDYKAVKQLDKRLRGRSKFKKRLTLSFNPILQDHWLYTEYFGIWDDGLQFIAKDDVSILKTTYKDNRFLTPDDIVALENETDPYYYEVYTLGNWGVMGAVIFKNWRVEDLSEIKKTFDKIRHGLDFGFADDPNALVDLHYDKSRKRLFIFGEEYQTGLVNDEIAEMIRPHVGQRVVTCDNSELKTIKELRLRKINAIAAKKGPGSIEAGIRFLQGLEIIICTSCPNTKMEFSKYKWREDKNGNVLPVPVDKDNHIIDAIRYALEDEIGTAKLKIGSKIRLGVR</sequence>
<accession>A0ABQ4MPH9</accession>
<dbReference type="PANTHER" id="PTHR39184:SF1">
    <property type="entry name" value="PBSX PHAGE TERMINASE LARGE SUBUNIT"/>
    <property type="match status" value="1"/>
</dbReference>
<dbReference type="InterPro" id="IPR035412">
    <property type="entry name" value="Terminase_L_N"/>
</dbReference>
<keyword evidence="4" id="KW-1185">Reference proteome</keyword>
<feature type="domain" description="Phage terminase large subunit N-terminal" evidence="1">
    <location>
        <begin position="23"/>
        <end position="226"/>
    </location>
</feature>
<reference evidence="3 4" key="1">
    <citation type="submission" date="2021-03" db="EMBL/GenBank/DDBJ databases">
        <title>Antimicrobial resistance genes in bacteria isolated from Japanese honey, and their potential for conferring macrolide and lincosamide resistance in the American foulbrood pathogen Paenibacillus larvae.</title>
        <authorList>
            <person name="Okamoto M."/>
            <person name="Kumagai M."/>
            <person name="Kanamori H."/>
            <person name="Takamatsu D."/>
        </authorList>
    </citation>
    <scope>NUCLEOTIDE SEQUENCE [LARGE SCALE GENOMIC DNA]</scope>
    <source>
        <strain evidence="3 4">J15TS10</strain>
    </source>
</reference>
<dbReference type="Proteomes" id="UP000681290">
    <property type="component" value="Unassembled WGS sequence"/>
</dbReference>
<proteinExistence type="predicted"/>
<protein>
    <submittedName>
        <fullName evidence="3">PBSX family phage terminase large subunit</fullName>
    </submittedName>
</protein>
<dbReference type="RefSeq" id="WP_213590392.1">
    <property type="nucleotide sequence ID" value="NZ_BOSM01000002.1"/>
</dbReference>
<name>A0ABQ4MPH9_9BACL</name>
<dbReference type="InterPro" id="IPR027417">
    <property type="entry name" value="P-loop_NTPase"/>
</dbReference>
<dbReference type="EMBL" id="BOSM01000002">
    <property type="protein sequence ID" value="GIP57901.1"/>
    <property type="molecule type" value="Genomic_DNA"/>
</dbReference>
<dbReference type="Pfam" id="PF17288">
    <property type="entry name" value="Terminase_3C"/>
    <property type="match status" value="1"/>
</dbReference>
<dbReference type="Pfam" id="PF04466">
    <property type="entry name" value="Terminase_3"/>
    <property type="match status" value="1"/>
</dbReference>
<evidence type="ECO:0000259" key="2">
    <source>
        <dbReference type="Pfam" id="PF17288"/>
    </source>
</evidence>
<gene>
    <name evidence="3" type="ORF">J15TS10_17150</name>
</gene>
<dbReference type="Gene3D" id="3.30.420.280">
    <property type="match status" value="1"/>
</dbReference>
<dbReference type="Gene3D" id="3.40.50.300">
    <property type="entry name" value="P-loop containing nucleotide triphosphate hydrolases"/>
    <property type="match status" value="1"/>
</dbReference>
<evidence type="ECO:0000313" key="4">
    <source>
        <dbReference type="Proteomes" id="UP000681290"/>
    </source>
</evidence>
<evidence type="ECO:0000259" key="1">
    <source>
        <dbReference type="Pfam" id="PF04466"/>
    </source>
</evidence>
<dbReference type="InterPro" id="IPR006437">
    <property type="entry name" value="Phage_terminase_lsu"/>
</dbReference>
<feature type="domain" description="Phage terminase large subunit C-terminal" evidence="2">
    <location>
        <begin position="259"/>
        <end position="399"/>
    </location>
</feature>
<dbReference type="PANTHER" id="PTHR39184">
    <property type="match status" value="1"/>
</dbReference>
<comment type="caution">
    <text evidence="3">The sequence shown here is derived from an EMBL/GenBank/DDBJ whole genome shotgun (WGS) entry which is preliminary data.</text>
</comment>
<evidence type="ECO:0000313" key="3">
    <source>
        <dbReference type="EMBL" id="GIP57901.1"/>
    </source>
</evidence>
<dbReference type="InterPro" id="IPR052380">
    <property type="entry name" value="Viral_DNA_packaging_terminase"/>
</dbReference>
<dbReference type="NCBIfam" id="TIGR01547">
    <property type="entry name" value="phage_term_2"/>
    <property type="match status" value="1"/>
</dbReference>